<accession>A0A1B7NTY1</accession>
<protein>
    <submittedName>
        <fullName evidence="1">Uncharacterized protein</fullName>
    </submittedName>
</protein>
<evidence type="ECO:0000313" key="2">
    <source>
        <dbReference type="Proteomes" id="UP000091918"/>
    </source>
</evidence>
<dbReference type="SUPFAM" id="SSF52374">
    <property type="entry name" value="Nucleotidylyl transferase"/>
    <property type="match status" value="1"/>
</dbReference>
<dbReference type="PANTHER" id="PTHR11956">
    <property type="entry name" value="ARGINYL-TRNA SYNTHETASE"/>
    <property type="match status" value="1"/>
</dbReference>
<dbReference type="OrthoDB" id="68056at2759"/>
<dbReference type="InterPro" id="IPR014729">
    <property type="entry name" value="Rossmann-like_a/b/a_fold"/>
</dbReference>
<reference evidence="1 2" key="1">
    <citation type="submission" date="2015-07" db="EMBL/GenBank/DDBJ databases">
        <title>Emmonsia species relationships and genome sequence.</title>
        <authorList>
            <person name="Cuomo C.A."/>
            <person name="Schwartz I.S."/>
            <person name="Kenyon C."/>
            <person name="de Hoog G.S."/>
            <person name="Govender N.P."/>
            <person name="Botha A."/>
            <person name="Moreno L."/>
            <person name="de Vries M."/>
            <person name="Munoz J.F."/>
            <person name="Stielow J.B."/>
        </authorList>
    </citation>
    <scope>NUCLEOTIDE SEQUENCE [LARGE SCALE GENOMIC DNA]</scope>
    <source>
        <strain evidence="1 2">CBS 136260</strain>
    </source>
</reference>
<dbReference type="Proteomes" id="UP000091918">
    <property type="component" value="Unassembled WGS sequence"/>
</dbReference>
<dbReference type="GO" id="GO:0006420">
    <property type="term" value="P:arginyl-tRNA aminoacylation"/>
    <property type="evidence" value="ECO:0007669"/>
    <property type="project" value="InterPro"/>
</dbReference>
<comment type="caution">
    <text evidence="1">The sequence shown here is derived from an EMBL/GenBank/DDBJ whole genome shotgun (WGS) entry which is preliminary data.</text>
</comment>
<sequence length="151" mass="17632">MEDGDPDALSLWKRFRDISIERYISTYARLNITFDECSEESTAPSETIENVEKITAPARWVLPLSGIEAARRPIFFETLQLFLEWVSKYNFDKMIYVVSSEQYSYFQRVFKTIELMGYPDIATKLVYVNLGKAPRNVFQAQNREATKRYSG</sequence>
<organism evidence="1 2">
    <name type="scientific">Emergomyces africanus</name>
    <dbReference type="NCBI Taxonomy" id="1955775"/>
    <lineage>
        <taxon>Eukaryota</taxon>
        <taxon>Fungi</taxon>
        <taxon>Dikarya</taxon>
        <taxon>Ascomycota</taxon>
        <taxon>Pezizomycotina</taxon>
        <taxon>Eurotiomycetes</taxon>
        <taxon>Eurotiomycetidae</taxon>
        <taxon>Onygenales</taxon>
        <taxon>Ajellomycetaceae</taxon>
        <taxon>Emergomyces</taxon>
    </lineage>
</organism>
<dbReference type="GO" id="GO:0004814">
    <property type="term" value="F:arginine-tRNA ligase activity"/>
    <property type="evidence" value="ECO:0007669"/>
    <property type="project" value="InterPro"/>
</dbReference>
<dbReference type="InterPro" id="IPR001278">
    <property type="entry name" value="Arg-tRNA-ligase"/>
</dbReference>
<keyword evidence="2" id="KW-1185">Reference proteome</keyword>
<dbReference type="STRING" id="1658172.A0A1B7NTY1"/>
<evidence type="ECO:0000313" key="1">
    <source>
        <dbReference type="EMBL" id="OAX80232.1"/>
    </source>
</evidence>
<dbReference type="Gene3D" id="3.40.50.620">
    <property type="entry name" value="HUPs"/>
    <property type="match status" value="2"/>
</dbReference>
<dbReference type="EMBL" id="LGUA01000759">
    <property type="protein sequence ID" value="OAX80232.1"/>
    <property type="molecule type" value="Genomic_DNA"/>
</dbReference>
<dbReference type="GO" id="GO:0005739">
    <property type="term" value="C:mitochondrion"/>
    <property type="evidence" value="ECO:0007669"/>
    <property type="project" value="TreeGrafter"/>
</dbReference>
<dbReference type="GO" id="GO:0005524">
    <property type="term" value="F:ATP binding"/>
    <property type="evidence" value="ECO:0007669"/>
    <property type="project" value="InterPro"/>
</dbReference>
<proteinExistence type="predicted"/>
<gene>
    <name evidence="1" type="ORF">ACJ72_05438</name>
</gene>
<name>A0A1B7NTY1_9EURO</name>
<dbReference type="AlphaFoldDB" id="A0A1B7NTY1"/>
<dbReference type="GO" id="GO:0032543">
    <property type="term" value="P:mitochondrial translation"/>
    <property type="evidence" value="ECO:0007669"/>
    <property type="project" value="TreeGrafter"/>
</dbReference>
<dbReference type="PANTHER" id="PTHR11956:SF11">
    <property type="entry name" value="ARGININE--TRNA LIGASE, MITOCHONDRIAL-RELATED"/>
    <property type="match status" value="1"/>
</dbReference>